<dbReference type="GO" id="GO:0006357">
    <property type="term" value="P:regulation of transcription by RNA polymerase II"/>
    <property type="evidence" value="ECO:0007669"/>
    <property type="project" value="TreeGrafter"/>
</dbReference>
<dbReference type="GO" id="GO:0008270">
    <property type="term" value="F:zinc ion binding"/>
    <property type="evidence" value="ECO:0007669"/>
    <property type="project" value="UniProtKB-KW"/>
</dbReference>
<dbReference type="SMART" id="SM00692">
    <property type="entry name" value="DM3"/>
    <property type="match status" value="2"/>
</dbReference>
<dbReference type="SUPFAM" id="SSF57716">
    <property type="entry name" value="Glucocorticoid receptor-like (DNA-binding domain)"/>
    <property type="match status" value="2"/>
</dbReference>
<dbReference type="GO" id="GO:0001935">
    <property type="term" value="P:endothelial cell proliferation"/>
    <property type="evidence" value="ECO:0007669"/>
    <property type="project" value="UniProtKB-UniRule"/>
</dbReference>
<proteinExistence type="inferred from homology"/>
<feature type="domain" description="THAP-type" evidence="8">
    <location>
        <begin position="17"/>
        <end position="102"/>
    </location>
</feature>
<evidence type="ECO:0000256" key="2">
    <source>
        <dbReference type="ARBA" id="ARBA00022771"/>
    </source>
</evidence>
<dbReference type="Gene3D" id="6.20.210.20">
    <property type="entry name" value="THAP domain"/>
    <property type="match status" value="2"/>
</dbReference>
<keyword evidence="3" id="KW-0862">Zinc</keyword>
<dbReference type="PANTHER" id="PTHR46600:SF7">
    <property type="entry name" value="SI:DKEY-228B2.6-RELATED"/>
    <property type="match status" value="1"/>
</dbReference>
<evidence type="ECO:0000256" key="6">
    <source>
        <dbReference type="RuleBase" id="RU369073"/>
    </source>
</evidence>
<dbReference type="Proteomes" id="UP001044222">
    <property type="component" value="Chromosome 13"/>
</dbReference>
<dbReference type="SMART" id="SM00980">
    <property type="entry name" value="THAP"/>
    <property type="match status" value="2"/>
</dbReference>
<feature type="compositionally biased region" description="Basic and acidic residues" evidence="7">
    <location>
        <begin position="397"/>
        <end position="412"/>
    </location>
</feature>
<dbReference type="InterPro" id="IPR006612">
    <property type="entry name" value="THAP_Znf"/>
</dbReference>
<feature type="domain" description="THAP-type" evidence="8">
    <location>
        <begin position="189"/>
        <end position="277"/>
    </location>
</feature>
<dbReference type="GO" id="GO:0005654">
    <property type="term" value="C:nucleoplasm"/>
    <property type="evidence" value="ECO:0007669"/>
    <property type="project" value="UniProtKB-SubCell"/>
</dbReference>
<name>A0A9D3LXG1_ANGAN</name>
<keyword evidence="6" id="KW-0175">Coiled coil</keyword>
<dbReference type="PANTHER" id="PTHR46600">
    <property type="entry name" value="THAP DOMAIN-CONTAINING"/>
    <property type="match status" value="1"/>
</dbReference>
<dbReference type="EMBL" id="JAFIRN010000013">
    <property type="protein sequence ID" value="KAG5837579.1"/>
    <property type="molecule type" value="Genomic_DNA"/>
</dbReference>
<protein>
    <recommendedName>
        <fullName evidence="6">THAP domain-containing protein 1</fullName>
    </recommendedName>
</protein>
<sequence length="412" mass="47575">MSVRRKIFKTEHFQKQMKKYSEHCCVPLCSASSKFNGILSFHGFPTHNDLRRQWLVTIRRDHFTISSHTKVCSRHFATDQLIEPTTLNGRKRLVKGAVPTLFEWNGYTIGTPRRSVWERTKRPIEPVPPEEQEQRIDGTRDHDYCSVPEPSALDMSSSAVENMSKESEDLRTELQELRVQRARNAIFAMTQSKTRKWCCVPMCKNSKQKQPYLSFHCFPEEKDRRRKWVQAIRREEGPLFKITKSTHVCSLHFKEGDVYLTPGGINRVRVDAVPCRFPWADGSSHKRFVYKRDKARLGSHGREVPLCKMEEVREEKAAVTGVLSDHDYHAQAPQGTVDSVKEESSHWSDGQSLCYDNAEIISVLIKEEEIEEEIAEPDPVVTVPKLEPSDKEEEEDSRQTAHPEKCRLRGGL</sequence>
<dbReference type="InterPro" id="IPR038441">
    <property type="entry name" value="THAP_Znf_sf"/>
</dbReference>
<dbReference type="GO" id="GO:0000978">
    <property type="term" value="F:RNA polymerase II cis-regulatory region sequence-specific DNA binding"/>
    <property type="evidence" value="ECO:0007669"/>
    <property type="project" value="TreeGrafter"/>
</dbReference>
<evidence type="ECO:0000259" key="8">
    <source>
        <dbReference type="PROSITE" id="PS50950"/>
    </source>
</evidence>
<reference evidence="9" key="1">
    <citation type="submission" date="2021-01" db="EMBL/GenBank/DDBJ databases">
        <title>A chromosome-scale assembly of European eel, Anguilla anguilla.</title>
        <authorList>
            <person name="Henkel C."/>
            <person name="Jong-Raadsen S.A."/>
            <person name="Dufour S."/>
            <person name="Weltzien F.-A."/>
            <person name="Palstra A.P."/>
            <person name="Pelster B."/>
            <person name="Spaink H.P."/>
            <person name="Van Den Thillart G.E."/>
            <person name="Jansen H."/>
            <person name="Zahm M."/>
            <person name="Klopp C."/>
            <person name="Cedric C."/>
            <person name="Louis A."/>
            <person name="Berthelot C."/>
            <person name="Parey E."/>
            <person name="Roest Crollius H."/>
            <person name="Montfort J."/>
            <person name="Robinson-Rechavi M."/>
            <person name="Bucao C."/>
            <person name="Bouchez O."/>
            <person name="Gislard M."/>
            <person name="Lluch J."/>
            <person name="Milhes M."/>
            <person name="Lampietro C."/>
            <person name="Lopez Roques C."/>
            <person name="Donnadieu C."/>
            <person name="Braasch I."/>
            <person name="Desvignes T."/>
            <person name="Postlethwait J."/>
            <person name="Bobe J."/>
            <person name="Guiguen Y."/>
            <person name="Dirks R."/>
        </authorList>
    </citation>
    <scope>NUCLEOTIDE SEQUENCE</scope>
    <source>
        <strain evidence="9">Tag_6206</strain>
        <tissue evidence="9">Liver</tissue>
    </source>
</reference>
<keyword evidence="6" id="KW-0805">Transcription regulation</keyword>
<organism evidence="9 10">
    <name type="scientific">Anguilla anguilla</name>
    <name type="common">European freshwater eel</name>
    <name type="synonym">Muraena anguilla</name>
    <dbReference type="NCBI Taxonomy" id="7936"/>
    <lineage>
        <taxon>Eukaryota</taxon>
        <taxon>Metazoa</taxon>
        <taxon>Chordata</taxon>
        <taxon>Craniata</taxon>
        <taxon>Vertebrata</taxon>
        <taxon>Euteleostomi</taxon>
        <taxon>Actinopterygii</taxon>
        <taxon>Neopterygii</taxon>
        <taxon>Teleostei</taxon>
        <taxon>Anguilliformes</taxon>
        <taxon>Anguillidae</taxon>
        <taxon>Anguilla</taxon>
    </lineage>
</organism>
<keyword evidence="6" id="KW-0539">Nucleus</keyword>
<evidence type="ECO:0000256" key="5">
    <source>
        <dbReference type="PROSITE-ProRule" id="PRU00309"/>
    </source>
</evidence>
<keyword evidence="4 5" id="KW-0238">DNA-binding</keyword>
<dbReference type="GO" id="GO:0003700">
    <property type="term" value="F:DNA-binding transcription factor activity"/>
    <property type="evidence" value="ECO:0007669"/>
    <property type="project" value="UniProtKB-UniRule"/>
</dbReference>
<dbReference type="AlphaFoldDB" id="A0A9D3LXG1"/>
<evidence type="ECO:0000313" key="9">
    <source>
        <dbReference type="EMBL" id="KAG5837579.1"/>
    </source>
</evidence>
<evidence type="ECO:0000256" key="7">
    <source>
        <dbReference type="SAM" id="MobiDB-lite"/>
    </source>
</evidence>
<evidence type="ECO:0000256" key="3">
    <source>
        <dbReference type="ARBA" id="ARBA00022833"/>
    </source>
</evidence>
<evidence type="ECO:0000256" key="1">
    <source>
        <dbReference type="ARBA" id="ARBA00022723"/>
    </source>
</evidence>
<dbReference type="InterPro" id="IPR026516">
    <property type="entry name" value="THAP1/10"/>
</dbReference>
<accession>A0A9D3LXG1</accession>
<feature type="region of interest" description="Disordered" evidence="7">
    <location>
        <begin position="371"/>
        <end position="412"/>
    </location>
</feature>
<keyword evidence="6" id="KW-0804">Transcription</keyword>
<comment type="caution">
    <text evidence="9">The sequence shown here is derived from an EMBL/GenBank/DDBJ whole genome shotgun (WGS) entry which is preliminary data.</text>
</comment>
<evidence type="ECO:0000256" key="4">
    <source>
        <dbReference type="ARBA" id="ARBA00023125"/>
    </source>
</evidence>
<keyword evidence="2 5" id="KW-0863">Zinc-finger</keyword>
<evidence type="ECO:0000313" key="10">
    <source>
        <dbReference type="Proteomes" id="UP001044222"/>
    </source>
</evidence>
<keyword evidence="1" id="KW-0479">Metal-binding</keyword>
<comment type="subcellular location">
    <subcellularLocation>
        <location evidence="6">Nucleus</location>
        <location evidence="6">Nucleoplasm</location>
    </subcellularLocation>
</comment>
<gene>
    <name evidence="9" type="ORF">ANANG_G00240830</name>
</gene>
<comment type="function">
    <text evidence="6">DNA-binding transcription regulator that regulates endothelial cell proliferation and G1/S cell-cycle progression. Specifically binds the 5'-[AT]NTNN[GT]GGCA[AGT]-3' core DNA sequence and acts by modulating expression of pRB-E2F cell-cycle target genes.</text>
</comment>
<keyword evidence="6" id="KW-0131">Cell cycle</keyword>
<dbReference type="Pfam" id="PF05485">
    <property type="entry name" value="THAP"/>
    <property type="match status" value="2"/>
</dbReference>
<dbReference type="PROSITE" id="PS50950">
    <property type="entry name" value="ZF_THAP"/>
    <property type="match status" value="2"/>
</dbReference>
<keyword evidence="10" id="KW-1185">Reference proteome</keyword>
<comment type="similarity">
    <text evidence="6">Belongs to the THAP1 family.</text>
</comment>